<dbReference type="AlphaFoldDB" id="A0A392N7S1"/>
<accession>A0A392N7S1</accession>
<reference evidence="1 2" key="1">
    <citation type="journal article" date="2018" name="Front. Plant Sci.">
        <title>Red Clover (Trifolium pratense) and Zigzag Clover (T. medium) - A Picture of Genomic Similarities and Differences.</title>
        <authorList>
            <person name="Dluhosova J."/>
            <person name="Istvanek J."/>
            <person name="Nedelnik J."/>
            <person name="Repkova J."/>
        </authorList>
    </citation>
    <scope>NUCLEOTIDE SEQUENCE [LARGE SCALE GENOMIC DNA]</scope>
    <source>
        <strain evidence="2">cv. 10/8</strain>
        <tissue evidence="1">Leaf</tissue>
    </source>
</reference>
<name>A0A392N7S1_9FABA</name>
<evidence type="ECO:0000313" key="1">
    <source>
        <dbReference type="EMBL" id="MCH95847.1"/>
    </source>
</evidence>
<keyword evidence="2" id="KW-1185">Reference proteome</keyword>
<feature type="non-terminal residue" evidence="1">
    <location>
        <position position="1"/>
    </location>
</feature>
<comment type="caution">
    <text evidence="1">The sequence shown here is derived from an EMBL/GenBank/DDBJ whole genome shotgun (WGS) entry which is preliminary data.</text>
</comment>
<dbReference type="EMBL" id="LXQA010030834">
    <property type="protein sequence ID" value="MCH95847.1"/>
    <property type="molecule type" value="Genomic_DNA"/>
</dbReference>
<organism evidence="1 2">
    <name type="scientific">Trifolium medium</name>
    <dbReference type="NCBI Taxonomy" id="97028"/>
    <lineage>
        <taxon>Eukaryota</taxon>
        <taxon>Viridiplantae</taxon>
        <taxon>Streptophyta</taxon>
        <taxon>Embryophyta</taxon>
        <taxon>Tracheophyta</taxon>
        <taxon>Spermatophyta</taxon>
        <taxon>Magnoliopsida</taxon>
        <taxon>eudicotyledons</taxon>
        <taxon>Gunneridae</taxon>
        <taxon>Pentapetalae</taxon>
        <taxon>rosids</taxon>
        <taxon>fabids</taxon>
        <taxon>Fabales</taxon>
        <taxon>Fabaceae</taxon>
        <taxon>Papilionoideae</taxon>
        <taxon>50 kb inversion clade</taxon>
        <taxon>NPAAA clade</taxon>
        <taxon>Hologalegina</taxon>
        <taxon>IRL clade</taxon>
        <taxon>Trifolieae</taxon>
        <taxon>Trifolium</taxon>
    </lineage>
</organism>
<dbReference type="Proteomes" id="UP000265520">
    <property type="component" value="Unassembled WGS sequence"/>
</dbReference>
<protein>
    <submittedName>
        <fullName evidence="1">Phylloquinone biosynthesis protein</fullName>
    </submittedName>
</protein>
<proteinExistence type="predicted"/>
<evidence type="ECO:0000313" key="2">
    <source>
        <dbReference type="Proteomes" id="UP000265520"/>
    </source>
</evidence>
<sequence>VICHVWSPSVRKSKCVRAALRKLNLVEDRSIPRV</sequence>